<accession>A0ABM8W6N7</accession>
<evidence type="ECO:0000313" key="2">
    <source>
        <dbReference type="Proteomes" id="UP000789901"/>
    </source>
</evidence>
<organism evidence="1 2">
    <name type="scientific">Gigaspora margarita</name>
    <dbReference type="NCBI Taxonomy" id="4874"/>
    <lineage>
        <taxon>Eukaryota</taxon>
        <taxon>Fungi</taxon>
        <taxon>Fungi incertae sedis</taxon>
        <taxon>Mucoromycota</taxon>
        <taxon>Glomeromycotina</taxon>
        <taxon>Glomeromycetes</taxon>
        <taxon>Diversisporales</taxon>
        <taxon>Gigasporaceae</taxon>
        <taxon>Gigaspora</taxon>
    </lineage>
</organism>
<name>A0ABM8W6N7_GIGMA</name>
<protein>
    <submittedName>
        <fullName evidence="1">24171_t:CDS:1</fullName>
    </submittedName>
</protein>
<dbReference type="Proteomes" id="UP000789901">
    <property type="component" value="Unassembled WGS sequence"/>
</dbReference>
<keyword evidence="2" id="KW-1185">Reference proteome</keyword>
<comment type="caution">
    <text evidence="1">The sequence shown here is derived from an EMBL/GenBank/DDBJ whole genome shotgun (WGS) entry which is preliminary data.</text>
</comment>
<evidence type="ECO:0000313" key="1">
    <source>
        <dbReference type="EMBL" id="CAG8539556.1"/>
    </source>
</evidence>
<gene>
    <name evidence="1" type="ORF">GMARGA_LOCUS4015</name>
</gene>
<dbReference type="EMBL" id="CAJVQB010001528">
    <property type="protein sequence ID" value="CAG8539556.1"/>
    <property type="molecule type" value="Genomic_DNA"/>
</dbReference>
<proteinExistence type="predicted"/>
<reference evidence="1 2" key="1">
    <citation type="submission" date="2021-06" db="EMBL/GenBank/DDBJ databases">
        <authorList>
            <person name="Kallberg Y."/>
            <person name="Tangrot J."/>
            <person name="Rosling A."/>
        </authorList>
    </citation>
    <scope>NUCLEOTIDE SEQUENCE [LARGE SCALE GENOMIC DNA]</scope>
    <source>
        <strain evidence="1 2">120-4 pot B 10/14</strain>
    </source>
</reference>
<sequence>MVYRIFKLIVPHTNKRNLELTLLQQVNTLQTLRYLADRGIDDRINNMPPQLMFKELITEPPLRHLLTGWCIDDNFSMYLSHEYEQDDFTDNGVLLHFNCSEVKLGSRWNKYKIESASFLSTDLETNRLLEDLIHPAFGMVKGIIGHIWNDDQVYVFIYLEWLEYLKKLDDLLGCPLYCLQHICNNS</sequence>